<dbReference type="FunFam" id="3.40.190.10:FF:000289">
    <property type="entry name" value="Ionotropic receptor 10a"/>
    <property type="match status" value="1"/>
</dbReference>
<feature type="transmembrane region" description="Helical" evidence="8">
    <location>
        <begin position="565"/>
        <end position="590"/>
    </location>
</feature>
<dbReference type="InterPro" id="IPR052192">
    <property type="entry name" value="Insect_Ionotropic_Sensory_Rcpt"/>
</dbReference>
<name>A0A1I8PWZ8_STOCA</name>
<dbReference type="PANTHER" id="PTHR42643:SF38">
    <property type="entry name" value="IONOTROPIC RECEPTOR 100A"/>
    <property type="match status" value="1"/>
</dbReference>
<evidence type="ECO:0000256" key="2">
    <source>
        <dbReference type="ARBA" id="ARBA00022475"/>
    </source>
</evidence>
<feature type="transmembrane region" description="Helical" evidence="8">
    <location>
        <begin position="343"/>
        <end position="361"/>
    </location>
</feature>
<feature type="signal peptide" evidence="9">
    <location>
        <begin position="1"/>
        <end position="21"/>
    </location>
</feature>
<keyword evidence="7" id="KW-0325">Glycoprotein</keyword>
<keyword evidence="5 8" id="KW-0472">Membrane</keyword>
<dbReference type="PANTHER" id="PTHR42643">
    <property type="entry name" value="IONOTROPIC RECEPTOR 20A-RELATED"/>
    <property type="match status" value="1"/>
</dbReference>
<organism evidence="10 11">
    <name type="scientific">Stomoxys calcitrans</name>
    <name type="common">Stable fly</name>
    <name type="synonym">Conops calcitrans</name>
    <dbReference type="NCBI Taxonomy" id="35570"/>
    <lineage>
        <taxon>Eukaryota</taxon>
        <taxon>Metazoa</taxon>
        <taxon>Ecdysozoa</taxon>
        <taxon>Arthropoda</taxon>
        <taxon>Hexapoda</taxon>
        <taxon>Insecta</taxon>
        <taxon>Pterygota</taxon>
        <taxon>Neoptera</taxon>
        <taxon>Endopterygota</taxon>
        <taxon>Diptera</taxon>
        <taxon>Brachycera</taxon>
        <taxon>Muscomorpha</taxon>
        <taxon>Muscoidea</taxon>
        <taxon>Muscidae</taxon>
        <taxon>Stomoxys</taxon>
    </lineage>
</organism>
<feature type="transmembrane region" description="Helical" evidence="8">
    <location>
        <begin position="512"/>
        <end position="530"/>
    </location>
</feature>
<keyword evidence="6" id="KW-0675">Receptor</keyword>
<dbReference type="SUPFAM" id="SSF53850">
    <property type="entry name" value="Periplasmic binding protein-like II"/>
    <property type="match status" value="1"/>
</dbReference>
<keyword evidence="9" id="KW-0732">Signal</keyword>
<proteinExistence type="predicted"/>
<keyword evidence="3 8" id="KW-0812">Transmembrane</keyword>
<evidence type="ECO:0000256" key="7">
    <source>
        <dbReference type="ARBA" id="ARBA00023180"/>
    </source>
</evidence>
<evidence type="ECO:0000256" key="8">
    <source>
        <dbReference type="SAM" id="Phobius"/>
    </source>
</evidence>
<keyword evidence="2" id="KW-1003">Cell membrane</keyword>
<feature type="transmembrane region" description="Helical" evidence="8">
    <location>
        <begin position="373"/>
        <end position="397"/>
    </location>
</feature>
<evidence type="ECO:0000256" key="5">
    <source>
        <dbReference type="ARBA" id="ARBA00023136"/>
    </source>
</evidence>
<dbReference type="Proteomes" id="UP000095300">
    <property type="component" value="Unassembled WGS sequence"/>
</dbReference>
<keyword evidence="4 8" id="KW-1133">Transmembrane helix</keyword>
<dbReference type="AlphaFoldDB" id="A0A1I8PWZ8"/>
<comment type="subcellular location">
    <subcellularLocation>
        <location evidence="1">Cell membrane</location>
        <topology evidence="1">Multi-pass membrane protein</topology>
    </subcellularLocation>
</comment>
<evidence type="ECO:0000313" key="11">
    <source>
        <dbReference type="Proteomes" id="UP000095300"/>
    </source>
</evidence>
<feature type="chain" id="PRO_5015890833" evidence="9">
    <location>
        <begin position="22"/>
        <end position="602"/>
    </location>
</feature>
<feature type="transmembrane region" description="Helical" evidence="8">
    <location>
        <begin position="305"/>
        <end position="323"/>
    </location>
</feature>
<evidence type="ECO:0000256" key="3">
    <source>
        <dbReference type="ARBA" id="ARBA00022692"/>
    </source>
</evidence>
<keyword evidence="11" id="KW-1185">Reference proteome</keyword>
<dbReference type="Gene3D" id="3.40.190.10">
    <property type="entry name" value="Periplasmic binding protein-like II"/>
    <property type="match status" value="1"/>
</dbReference>
<evidence type="ECO:0000256" key="1">
    <source>
        <dbReference type="ARBA" id="ARBA00004651"/>
    </source>
</evidence>
<reference evidence="10" key="1">
    <citation type="submission" date="2020-05" db="UniProtKB">
        <authorList>
            <consortium name="EnsemblMetazoa"/>
        </authorList>
    </citation>
    <scope>IDENTIFICATION</scope>
    <source>
        <strain evidence="10">USDA</strain>
    </source>
</reference>
<sequence length="602" mass="70003">MSLKIWTTTIFIICNWRSIEAWNFLSIRKIVNTLDCIQIHLRHIPENNEFYTTLYNTLHVPVENKRSLSYLPIQSSNCLHKMLECKDTLGLSKAMENEANRAGYLFLLLSSDADWSGILKKAEFYWDTRRIYKVVYMMDEVNLFYHPFLMEVPGKHGSMVDVESYDMRNIFQNLHGYTMRVYIFDSVFSSVMAEGVEMKVTGVKGTDGNVAYLLAEHLNFTMDLQWPDDDFFGARLENGSFNGAIGRLERNETDISLTGFFIKDYLAEGIEFSASVYMDKLCCYVIKSQRIPSSILPLYAVHESIWVAYLIMGLISSVFWMLLRRANLFLNAEELKHVKSMRFRWYVIVTDTWVLWVRMIISRFPSSNAERIFAISLCLVSVIIGAIVDSSLATVYIEPLYYKDITTLKALEKANVRIFYKHAAIKDDLFTGHDSEIYKSLDKRMMLVGEPEERLISIMAKRGGFVAVTRASSLDLVDIYYFITKKVFMIPECPKLYHIAFPMMKDSPYEETINVALMKILAAGLFNYWIEVEKYKSKSRIHLFKDYVAESDHKWKVLSIIDLQLAFYVLVIGAILSAVLFCGEYLYFTYRIRKHEMARRDQ</sequence>
<dbReference type="GO" id="GO:0005886">
    <property type="term" value="C:plasma membrane"/>
    <property type="evidence" value="ECO:0007669"/>
    <property type="project" value="UniProtKB-SubCell"/>
</dbReference>
<evidence type="ECO:0000256" key="4">
    <source>
        <dbReference type="ARBA" id="ARBA00022989"/>
    </source>
</evidence>
<dbReference type="EnsemblMetazoa" id="SCAU011884-RA">
    <property type="protein sequence ID" value="SCAU011884-PA"/>
    <property type="gene ID" value="SCAU011884"/>
</dbReference>
<dbReference type="VEuPathDB" id="VectorBase:SCAU011884"/>
<evidence type="ECO:0000256" key="9">
    <source>
        <dbReference type="SAM" id="SignalP"/>
    </source>
</evidence>
<evidence type="ECO:0000313" key="10">
    <source>
        <dbReference type="EnsemblMetazoa" id="SCAU011884-PA"/>
    </source>
</evidence>
<protein>
    <submittedName>
        <fullName evidence="10">Uncharacterized protein</fullName>
    </submittedName>
</protein>
<accession>A0A1I8PWZ8</accession>
<evidence type="ECO:0000256" key="6">
    <source>
        <dbReference type="ARBA" id="ARBA00023170"/>
    </source>
</evidence>